<gene>
    <name evidence="2" type="ORF">MMF97_08555</name>
</gene>
<dbReference type="PANTHER" id="PTHR21180">
    <property type="entry name" value="ENDONUCLEASE/EXONUCLEASE/PHOSPHATASE FAMILY DOMAIN-CONTAINING PROTEIN 1"/>
    <property type="match status" value="1"/>
</dbReference>
<keyword evidence="1" id="KW-0812">Transmembrane</keyword>
<dbReference type="EMBL" id="JALGBH010000002">
    <property type="protein sequence ID" value="MCJ0742757.1"/>
    <property type="molecule type" value="Genomic_DNA"/>
</dbReference>
<evidence type="ECO:0000313" key="2">
    <source>
        <dbReference type="EMBL" id="MCJ0742757.1"/>
    </source>
</evidence>
<comment type="caution">
    <text evidence="2">The sequence shown here is derived from an EMBL/GenBank/DDBJ whole genome shotgun (WGS) entry which is preliminary data.</text>
</comment>
<proteinExistence type="predicted"/>
<dbReference type="InterPro" id="IPR010994">
    <property type="entry name" value="RuvA_2-like"/>
</dbReference>
<dbReference type="SUPFAM" id="SSF47781">
    <property type="entry name" value="RuvA domain 2-like"/>
    <property type="match status" value="3"/>
</dbReference>
<evidence type="ECO:0000313" key="3">
    <source>
        <dbReference type="Proteomes" id="UP001165460"/>
    </source>
</evidence>
<protein>
    <submittedName>
        <fullName evidence="2">Helix-hairpin-helix domain-containing protein</fullName>
    </submittedName>
</protein>
<dbReference type="Gene3D" id="1.10.150.280">
    <property type="entry name" value="AF1531-like domain"/>
    <property type="match status" value="2"/>
</dbReference>
<keyword evidence="3" id="KW-1185">Reference proteome</keyword>
<dbReference type="Proteomes" id="UP001165460">
    <property type="component" value="Unassembled WGS sequence"/>
</dbReference>
<sequence length="298" mass="34843">MKNWLNKYIVFTKAEFNGLILLLSLILLSYLFPFIYRYYYHKENVLNANDVAAIQKLELADSKTSLYPHTYAPKDYPQRKSKSEITYFYFDPNIIDANKWQLLGLSLKQAQSIVNYVAKGGRFYKPEDLKKMYTISPQKYEELLTYVQITAPKQENTFKSAFTKKEPVLVEINNADTIELTLIRGIGPAFARRIAKYRERLGGFYKKEQLMEVFGIDSAKYNQIKDEIAINRENLKKLNINAVQYDELKNHPYLTGKQANALIQYRKQHGNYKSVEDLNKVLILSPEIIQKISPYLEF</sequence>
<dbReference type="PANTHER" id="PTHR21180:SF32">
    <property type="entry name" value="ENDONUCLEASE_EXONUCLEASE_PHOSPHATASE FAMILY DOMAIN-CONTAINING PROTEIN 1"/>
    <property type="match status" value="1"/>
</dbReference>
<dbReference type="Pfam" id="PF12836">
    <property type="entry name" value="HHH_3"/>
    <property type="match status" value="3"/>
</dbReference>
<keyword evidence="1" id="KW-0472">Membrane</keyword>
<dbReference type="Gene3D" id="1.10.150.320">
    <property type="entry name" value="Photosystem II 12 kDa extrinsic protein"/>
    <property type="match status" value="1"/>
</dbReference>
<accession>A0ABS9ZWR8</accession>
<feature type="transmembrane region" description="Helical" evidence="1">
    <location>
        <begin position="20"/>
        <end position="39"/>
    </location>
</feature>
<reference evidence="2" key="1">
    <citation type="submission" date="2022-03" db="EMBL/GenBank/DDBJ databases">
        <authorList>
            <person name="Woo C.Y."/>
        </authorList>
    </citation>
    <scope>NUCLEOTIDE SEQUENCE</scope>
    <source>
        <strain evidence="2">CYS-01</strain>
    </source>
</reference>
<keyword evidence="1" id="KW-1133">Transmembrane helix</keyword>
<dbReference type="RefSeq" id="WP_243361510.1">
    <property type="nucleotide sequence ID" value="NZ_JALGBH010000002.1"/>
</dbReference>
<name>A0ABS9ZWR8_9SPHI</name>
<evidence type="ECO:0000256" key="1">
    <source>
        <dbReference type="SAM" id="Phobius"/>
    </source>
</evidence>
<organism evidence="2 3">
    <name type="scientific">Pedobacter montanisoli</name>
    <dbReference type="NCBI Taxonomy" id="2923277"/>
    <lineage>
        <taxon>Bacteria</taxon>
        <taxon>Pseudomonadati</taxon>
        <taxon>Bacteroidota</taxon>
        <taxon>Sphingobacteriia</taxon>
        <taxon>Sphingobacteriales</taxon>
        <taxon>Sphingobacteriaceae</taxon>
        <taxon>Pedobacter</taxon>
    </lineage>
</organism>
<dbReference type="InterPro" id="IPR051675">
    <property type="entry name" value="Endo/Exo/Phosphatase_dom_1"/>
</dbReference>